<evidence type="ECO:0000256" key="1">
    <source>
        <dbReference type="ARBA" id="ARBA00022679"/>
    </source>
</evidence>
<evidence type="ECO:0000313" key="3">
    <source>
        <dbReference type="EMBL" id="QPD05349.1"/>
    </source>
</evidence>
<evidence type="ECO:0000313" key="4">
    <source>
        <dbReference type="Proteomes" id="UP000593737"/>
    </source>
</evidence>
<evidence type="ECO:0000259" key="2">
    <source>
        <dbReference type="Pfam" id="PF13649"/>
    </source>
</evidence>
<dbReference type="SUPFAM" id="SSF53335">
    <property type="entry name" value="S-adenosyl-L-methionine-dependent methyltransferases"/>
    <property type="match status" value="1"/>
</dbReference>
<dbReference type="InterPro" id="IPR029063">
    <property type="entry name" value="SAM-dependent_MTases_sf"/>
</dbReference>
<dbReference type="PANTHER" id="PTHR43861">
    <property type="entry name" value="TRANS-ACONITATE 2-METHYLTRANSFERASE-RELATED"/>
    <property type="match status" value="1"/>
</dbReference>
<proteinExistence type="predicted"/>
<protein>
    <recommendedName>
        <fullName evidence="2">Methyltransferase domain-containing protein</fullName>
    </recommendedName>
</protein>
<organism evidence="3 4">
    <name type="scientific">Candidatus Nitrospira kreftii</name>
    <dbReference type="NCBI Taxonomy" id="2652173"/>
    <lineage>
        <taxon>Bacteria</taxon>
        <taxon>Pseudomonadati</taxon>
        <taxon>Nitrospirota</taxon>
        <taxon>Nitrospiria</taxon>
        <taxon>Nitrospirales</taxon>
        <taxon>Nitrospiraceae</taxon>
        <taxon>Nitrospira</taxon>
    </lineage>
</organism>
<sequence>MLMVTDLTQRSYAERKGSVIHKPLRTPMILILIVGLSLTGCAEIAYERLNDPSRDTWQKPQGVIDKLSIAPGSRVADLGAGGGYFTWHLAKAVGPRGTVYAVDINKAALDMIFKEMVARGTPNVRPVRAQPNDPQLPEPVDLVFSCNAYHQIVDRETYFHSLASSLRPGGRVAILDFQPRGFFSGMFGHRITKEDVRLEMEAAGYRLVDDFDLIDQQHFQIFEMAKV</sequence>
<gene>
    <name evidence="3" type="ORF">Nkreftii_003123</name>
</gene>
<accession>A0A7S8FGE1</accession>
<dbReference type="AlphaFoldDB" id="A0A7S8FGE1"/>
<dbReference type="KEGG" id="nkf:Nkreftii_003123"/>
<dbReference type="Proteomes" id="UP000593737">
    <property type="component" value="Chromosome"/>
</dbReference>
<dbReference type="GO" id="GO:0016740">
    <property type="term" value="F:transferase activity"/>
    <property type="evidence" value="ECO:0007669"/>
    <property type="project" value="UniProtKB-KW"/>
</dbReference>
<dbReference type="InterPro" id="IPR041698">
    <property type="entry name" value="Methyltransf_25"/>
</dbReference>
<name>A0A7S8FGE1_9BACT</name>
<keyword evidence="1" id="KW-0808">Transferase</keyword>
<reference evidence="3 4" key="1">
    <citation type="journal article" date="2020" name="ISME J.">
        <title>Enrichment and physiological characterization of a novel comammox Nitrospira indicates ammonium inhibition of complete nitrification.</title>
        <authorList>
            <person name="Sakoula D."/>
            <person name="Koch H."/>
            <person name="Frank J."/>
            <person name="Jetten M.S.M."/>
            <person name="van Kessel M.A.H.J."/>
            <person name="Lucker S."/>
        </authorList>
    </citation>
    <scope>NUCLEOTIDE SEQUENCE [LARGE SCALE GENOMIC DNA]</scope>
    <source>
        <strain evidence="3">Comreactor17</strain>
    </source>
</reference>
<dbReference type="Gene3D" id="3.40.50.150">
    <property type="entry name" value="Vaccinia Virus protein VP39"/>
    <property type="match status" value="1"/>
</dbReference>
<dbReference type="EMBL" id="CP047423">
    <property type="protein sequence ID" value="QPD05349.1"/>
    <property type="molecule type" value="Genomic_DNA"/>
</dbReference>
<dbReference type="Pfam" id="PF13649">
    <property type="entry name" value="Methyltransf_25"/>
    <property type="match status" value="1"/>
</dbReference>
<dbReference type="CDD" id="cd02440">
    <property type="entry name" value="AdoMet_MTases"/>
    <property type="match status" value="1"/>
</dbReference>
<dbReference type="PANTHER" id="PTHR43861:SF3">
    <property type="entry name" value="PUTATIVE (AFU_ORTHOLOGUE AFUA_2G14390)-RELATED"/>
    <property type="match status" value="1"/>
</dbReference>
<feature type="domain" description="Methyltransferase" evidence="2">
    <location>
        <begin position="75"/>
        <end position="170"/>
    </location>
</feature>